<dbReference type="EMBL" id="JBBWWR010000002">
    <property type="protein sequence ID" value="KAK8969930.1"/>
    <property type="molecule type" value="Genomic_DNA"/>
</dbReference>
<keyword evidence="3" id="KW-0285">Flavoprotein</keyword>
<keyword evidence="6" id="KW-0325">Glycoprotein</keyword>
<evidence type="ECO:0000256" key="6">
    <source>
        <dbReference type="ARBA" id="ARBA00023180"/>
    </source>
</evidence>
<dbReference type="Gene3D" id="3.40.462.20">
    <property type="match status" value="1"/>
</dbReference>
<dbReference type="InterPro" id="IPR016167">
    <property type="entry name" value="FAD-bd_PCMH_sub1"/>
</dbReference>
<organism evidence="8 9">
    <name type="scientific">Platanthera guangdongensis</name>
    <dbReference type="NCBI Taxonomy" id="2320717"/>
    <lineage>
        <taxon>Eukaryota</taxon>
        <taxon>Viridiplantae</taxon>
        <taxon>Streptophyta</taxon>
        <taxon>Embryophyta</taxon>
        <taxon>Tracheophyta</taxon>
        <taxon>Spermatophyta</taxon>
        <taxon>Magnoliopsida</taxon>
        <taxon>Liliopsida</taxon>
        <taxon>Asparagales</taxon>
        <taxon>Orchidaceae</taxon>
        <taxon>Orchidoideae</taxon>
        <taxon>Orchideae</taxon>
        <taxon>Orchidinae</taxon>
        <taxon>Platanthera</taxon>
    </lineage>
</organism>
<feature type="domain" description="FAD-binding PCMH-type" evidence="7">
    <location>
        <begin position="87"/>
        <end position="263"/>
    </location>
</feature>
<gene>
    <name evidence="8" type="ORF">KSP40_PGU014461</name>
</gene>
<dbReference type="InterPro" id="IPR012951">
    <property type="entry name" value="BBE"/>
</dbReference>
<dbReference type="InterPro" id="IPR016166">
    <property type="entry name" value="FAD-bd_PCMH"/>
</dbReference>
<dbReference type="InterPro" id="IPR016169">
    <property type="entry name" value="FAD-bd_PCMH_sub2"/>
</dbReference>
<sequence>MCDNQSPENLYQGEMRIQFTSPQFIPLMAALFLSVFSKISSSQHQMHSFLDCLNSSSLPSKFIFTPENQSYTSLFFSSLKNNRTLVNSPKPLLIITPTQESHVSAAVLCSKELNIPLRTRSGGHDYEGLSYTTTSSSFVLIDLHKFRSITIDLTDNTAWADAGATLGELYYSISSQSGNTLAFPAGSCPTVGLGGHFSGGGLGTMMRAYGLAVDNIIDARIATASGEVLDRGSMGEDLFWALRGGGGASFGIILSYKLKLLQVPPKVTVFNIDKLLEQGVVKLLTKWQQIAYNLDKRLFISVQLQVVDQNHSSSKTLMATFQSLFLGEQTELLTLMAESFPELGVKSDHCVELSWIRSVLYIAGYPPGGSLKKLLDRKPQSHDLFKTKSDFLSVPFNVDVWEVISAWLVGQNEPPYVIIDPFGGRMDEIGVTETPFPHRKGSLYGIQYIITWEEPGVEVARKHIDLMRNFYKFMTPYVSRDPRGAYLNYRDLDLGRNANRNASYAEASVWGEKYYKVNFRRLAQVKSKVDPENLFWNEQSIPSFA</sequence>
<accession>A0ABR2N0H0</accession>
<comment type="caution">
    <text evidence="8">The sequence shown here is derived from an EMBL/GenBank/DDBJ whole genome shotgun (WGS) entry which is preliminary data.</text>
</comment>
<dbReference type="InterPro" id="IPR006094">
    <property type="entry name" value="Oxid_FAD_bind_N"/>
</dbReference>
<evidence type="ECO:0000256" key="4">
    <source>
        <dbReference type="ARBA" id="ARBA00022729"/>
    </source>
</evidence>
<keyword evidence="5" id="KW-0274">FAD</keyword>
<evidence type="ECO:0000313" key="8">
    <source>
        <dbReference type="EMBL" id="KAK8969930.1"/>
    </source>
</evidence>
<dbReference type="Proteomes" id="UP001412067">
    <property type="component" value="Unassembled WGS sequence"/>
</dbReference>
<keyword evidence="9" id="KW-1185">Reference proteome</keyword>
<comment type="similarity">
    <text evidence="2">Belongs to the oxygen-dependent FAD-linked oxidoreductase family.</text>
</comment>
<name>A0ABR2N0H0_9ASPA</name>
<evidence type="ECO:0000256" key="3">
    <source>
        <dbReference type="ARBA" id="ARBA00022630"/>
    </source>
</evidence>
<keyword evidence="4" id="KW-0732">Signal</keyword>
<dbReference type="Gene3D" id="3.30.43.10">
    <property type="entry name" value="Uridine Diphospho-n-acetylenolpyruvylglucosamine Reductase, domain 2"/>
    <property type="match status" value="1"/>
</dbReference>
<proteinExistence type="inferred from homology"/>
<dbReference type="Pfam" id="PF01565">
    <property type="entry name" value="FAD_binding_4"/>
    <property type="match status" value="1"/>
</dbReference>
<dbReference type="Pfam" id="PF08031">
    <property type="entry name" value="BBE"/>
    <property type="match status" value="1"/>
</dbReference>
<dbReference type="PANTHER" id="PTHR32448">
    <property type="entry name" value="OS08G0158400 PROTEIN"/>
    <property type="match status" value="1"/>
</dbReference>
<evidence type="ECO:0000313" key="9">
    <source>
        <dbReference type="Proteomes" id="UP001412067"/>
    </source>
</evidence>
<dbReference type="InterPro" id="IPR036318">
    <property type="entry name" value="FAD-bd_PCMH-like_sf"/>
</dbReference>
<dbReference type="Gene3D" id="3.30.465.10">
    <property type="match status" value="1"/>
</dbReference>
<evidence type="ECO:0000259" key="7">
    <source>
        <dbReference type="PROSITE" id="PS51387"/>
    </source>
</evidence>
<comment type="cofactor">
    <cofactor evidence="1">
        <name>FAD</name>
        <dbReference type="ChEBI" id="CHEBI:57692"/>
    </cofactor>
</comment>
<dbReference type="SUPFAM" id="SSF56176">
    <property type="entry name" value="FAD-binding/transporter-associated domain-like"/>
    <property type="match status" value="1"/>
</dbReference>
<evidence type="ECO:0000256" key="1">
    <source>
        <dbReference type="ARBA" id="ARBA00001974"/>
    </source>
</evidence>
<evidence type="ECO:0000256" key="5">
    <source>
        <dbReference type="ARBA" id="ARBA00022827"/>
    </source>
</evidence>
<evidence type="ECO:0000256" key="2">
    <source>
        <dbReference type="ARBA" id="ARBA00005466"/>
    </source>
</evidence>
<dbReference type="PROSITE" id="PS51387">
    <property type="entry name" value="FAD_PCMH"/>
    <property type="match status" value="1"/>
</dbReference>
<protein>
    <recommendedName>
        <fullName evidence="7">FAD-binding PCMH-type domain-containing protein</fullName>
    </recommendedName>
</protein>
<reference evidence="8 9" key="1">
    <citation type="journal article" date="2022" name="Nat. Plants">
        <title>Genomes of leafy and leafless Platanthera orchids illuminate the evolution of mycoheterotrophy.</title>
        <authorList>
            <person name="Li M.H."/>
            <person name="Liu K.W."/>
            <person name="Li Z."/>
            <person name="Lu H.C."/>
            <person name="Ye Q.L."/>
            <person name="Zhang D."/>
            <person name="Wang J.Y."/>
            <person name="Li Y.F."/>
            <person name="Zhong Z.M."/>
            <person name="Liu X."/>
            <person name="Yu X."/>
            <person name="Liu D.K."/>
            <person name="Tu X.D."/>
            <person name="Liu B."/>
            <person name="Hao Y."/>
            <person name="Liao X.Y."/>
            <person name="Jiang Y.T."/>
            <person name="Sun W.H."/>
            <person name="Chen J."/>
            <person name="Chen Y.Q."/>
            <person name="Ai Y."/>
            <person name="Zhai J.W."/>
            <person name="Wu S.S."/>
            <person name="Zhou Z."/>
            <person name="Hsiao Y.Y."/>
            <person name="Wu W.L."/>
            <person name="Chen Y.Y."/>
            <person name="Lin Y.F."/>
            <person name="Hsu J.L."/>
            <person name="Li C.Y."/>
            <person name="Wang Z.W."/>
            <person name="Zhao X."/>
            <person name="Zhong W.Y."/>
            <person name="Ma X.K."/>
            <person name="Ma L."/>
            <person name="Huang J."/>
            <person name="Chen G.Z."/>
            <person name="Huang M.Z."/>
            <person name="Huang L."/>
            <person name="Peng D.H."/>
            <person name="Luo Y.B."/>
            <person name="Zou S.Q."/>
            <person name="Chen S.P."/>
            <person name="Lan S."/>
            <person name="Tsai W.C."/>
            <person name="Van de Peer Y."/>
            <person name="Liu Z.J."/>
        </authorList>
    </citation>
    <scope>NUCLEOTIDE SEQUENCE [LARGE SCALE GENOMIC DNA]</scope>
    <source>
        <strain evidence="8">Lor288</strain>
    </source>
</reference>